<dbReference type="VEuPathDB" id="GiardiaDB:QR46_2148"/>
<comment type="caution">
    <text evidence="1">The sequence shown here is derived from an EMBL/GenBank/DDBJ whole genome shotgun (WGS) entry which is preliminary data.</text>
</comment>
<feature type="non-terminal residue" evidence="1">
    <location>
        <position position="1"/>
    </location>
</feature>
<dbReference type="VEuPathDB" id="GiardiaDB:GL50581_2981"/>
<dbReference type="EMBL" id="AHGT01000011">
    <property type="protein sequence ID" value="ESU38567.1"/>
    <property type="molecule type" value="Genomic_DNA"/>
</dbReference>
<gene>
    <name evidence="1" type="ORF">DHA2_150650</name>
</gene>
<reference evidence="1 2" key="2">
    <citation type="journal article" date="2013" name="Genome Biol. Evol.">
        <title>Genome sequencing of Giardia lamblia genotypes A2 and B isolates (DH and GS) and comparative analysis with the genomes of genotypes A1 and E (WB and Pig).</title>
        <authorList>
            <person name="Adam R.D."/>
            <person name="Dahlstrom E.W."/>
            <person name="Martens C.A."/>
            <person name="Bruno D.P."/>
            <person name="Barbian K.D."/>
            <person name="Ricklefs S.M."/>
            <person name="Hernandez M.M."/>
            <person name="Narla N.P."/>
            <person name="Patel R.B."/>
            <person name="Porcella S.F."/>
            <person name="Nash T.E."/>
        </authorList>
    </citation>
    <scope>NUCLEOTIDE SEQUENCE [LARGE SCALE GENOMIC DNA]</scope>
    <source>
        <strain evidence="1 2">DH</strain>
    </source>
</reference>
<reference evidence="2" key="1">
    <citation type="submission" date="2012-02" db="EMBL/GenBank/DDBJ databases">
        <title>Genome sequencing of Giardia lamblia Genotypes A2 and B isolates (DH and GS) and comparative analysis with the genomes of Genotypes A1 and E (WB and Pig).</title>
        <authorList>
            <person name="Adam R."/>
            <person name="Dahlstrom E."/>
            <person name="Martens C."/>
            <person name="Bruno D."/>
            <person name="Barbian K."/>
            <person name="Porcella S.F."/>
            <person name="Nash T."/>
        </authorList>
    </citation>
    <scope>NUCLEOTIDE SEQUENCE</scope>
    <source>
        <strain evidence="2">DH</strain>
    </source>
</reference>
<evidence type="ECO:0000313" key="1">
    <source>
        <dbReference type="EMBL" id="ESU38567.1"/>
    </source>
</evidence>
<organism evidence="1 2">
    <name type="scientific">Giardia intestinalis</name>
    <name type="common">Giardia lamblia</name>
    <dbReference type="NCBI Taxonomy" id="5741"/>
    <lineage>
        <taxon>Eukaryota</taxon>
        <taxon>Metamonada</taxon>
        <taxon>Diplomonadida</taxon>
        <taxon>Hexamitidae</taxon>
        <taxon>Giardiinae</taxon>
        <taxon>Giardia</taxon>
    </lineage>
</organism>
<evidence type="ECO:0000313" key="2">
    <source>
        <dbReference type="Proteomes" id="UP000018320"/>
    </source>
</evidence>
<accession>V6TJR6</accession>
<name>V6TJR6_GIAIN</name>
<sequence length="218" mass="23773">VFMSAPDTALLDTLLAGLSDRNAATCILRRAQQAAHAPEQYVKNVRISLFPAHLDLLNTVTPTALWRECGLPVTDEKKDSLVAAETNYLDLKKSLVQIIATQKSVIEQTGPPSDYAYAGASDYCLLRNAMSDLLTLVDVIAGNTELKELAFELTTGVTVPPPCLVASLQDLRGKLERLMKFKEVLSRYRTAATDLKAVLENVPRLEPLIIPLPDSGTP</sequence>
<dbReference type="AlphaFoldDB" id="V6TJR6"/>
<dbReference type="VEuPathDB" id="GiardiaDB:GL50803_0014002"/>
<protein>
    <submittedName>
        <fullName evidence="1">Uncharacterized protein</fullName>
    </submittedName>
</protein>
<proteinExistence type="predicted"/>
<dbReference type="Proteomes" id="UP000018320">
    <property type="component" value="Unassembled WGS sequence"/>
</dbReference>
<dbReference type="VEuPathDB" id="GiardiaDB:DHA2_150650"/>